<dbReference type="Pfam" id="PF01723">
    <property type="entry name" value="Chorion_1"/>
    <property type="match status" value="1"/>
</dbReference>
<comment type="function">
    <text evidence="1">This protein is one of many from the eggshell of the gypsy moth.</text>
</comment>
<evidence type="ECO:0000313" key="6">
    <source>
        <dbReference type="Proteomes" id="UP000814243"/>
    </source>
</evidence>
<dbReference type="AlphaFoldDB" id="A0A922SD21"/>
<dbReference type="Proteomes" id="UP000814243">
    <property type="component" value="Unassembled WGS sequence"/>
</dbReference>
<evidence type="ECO:0000256" key="4">
    <source>
        <dbReference type="RuleBase" id="RU004378"/>
    </source>
</evidence>
<evidence type="ECO:0000256" key="2">
    <source>
        <dbReference type="ARBA" id="ARBA00005906"/>
    </source>
</evidence>
<dbReference type="GO" id="GO:0005213">
    <property type="term" value="F:structural constituent of egg chorion"/>
    <property type="evidence" value="ECO:0007669"/>
    <property type="project" value="InterPro"/>
</dbReference>
<sequence>MSSIYKLGDRSSSSFSLQLLVEHKGISNMSPFAFAFLCMQACLVQNVFGQCTSPAAVVDVPFGLAAPGLAGRGLAAPCGLGAASLATNGLVVPGLAAPGLIAPGFAASGIAAPFGLASPLAYDGFAYPGAAPYGGAGEGNVAVAGELPVAGTTAVAGQVPIMGAVSFGGPVAAAGSVSITGKCACGSNSPIYY</sequence>
<dbReference type="EMBL" id="JACEFF010000641">
    <property type="protein sequence ID" value="KAH9633707.1"/>
    <property type="molecule type" value="Genomic_DNA"/>
</dbReference>
<evidence type="ECO:0000256" key="1">
    <source>
        <dbReference type="ARBA" id="ARBA00002085"/>
    </source>
</evidence>
<name>A0A922SD21_SPOEX</name>
<comment type="caution">
    <text evidence="5">The sequence shown here is derived from an EMBL/GenBank/DDBJ whole genome shotgun (WGS) entry which is preliminary data.</text>
</comment>
<accession>A0A922SD21</accession>
<dbReference type="GO" id="GO:0042600">
    <property type="term" value="C:egg chorion"/>
    <property type="evidence" value="ECO:0007669"/>
    <property type="project" value="InterPro"/>
</dbReference>
<keyword evidence="3" id="KW-0677">Repeat</keyword>
<proteinExistence type="inferred from homology"/>
<dbReference type="GO" id="GO:0007304">
    <property type="term" value="P:chorion-containing eggshell formation"/>
    <property type="evidence" value="ECO:0007669"/>
    <property type="project" value="InterPro"/>
</dbReference>
<evidence type="ECO:0000256" key="3">
    <source>
        <dbReference type="ARBA" id="ARBA00022737"/>
    </source>
</evidence>
<comment type="similarity">
    <text evidence="2 4">Belongs to the chorion protein family.</text>
</comment>
<protein>
    <submittedName>
        <fullName evidence="5">Uncharacterized protein</fullName>
    </submittedName>
</protein>
<evidence type="ECO:0000313" key="5">
    <source>
        <dbReference type="EMBL" id="KAH9633707.1"/>
    </source>
</evidence>
<gene>
    <name evidence="5" type="ORF">HF086_005052</name>
</gene>
<organism evidence="5 6">
    <name type="scientific">Spodoptera exigua</name>
    <name type="common">Beet armyworm</name>
    <name type="synonym">Noctua fulgens</name>
    <dbReference type="NCBI Taxonomy" id="7107"/>
    <lineage>
        <taxon>Eukaryota</taxon>
        <taxon>Metazoa</taxon>
        <taxon>Ecdysozoa</taxon>
        <taxon>Arthropoda</taxon>
        <taxon>Hexapoda</taxon>
        <taxon>Insecta</taxon>
        <taxon>Pterygota</taxon>
        <taxon>Neoptera</taxon>
        <taxon>Endopterygota</taxon>
        <taxon>Lepidoptera</taxon>
        <taxon>Glossata</taxon>
        <taxon>Ditrysia</taxon>
        <taxon>Noctuoidea</taxon>
        <taxon>Noctuidae</taxon>
        <taxon>Amphipyrinae</taxon>
        <taxon>Spodoptera</taxon>
    </lineage>
</organism>
<reference evidence="5" key="1">
    <citation type="journal article" date="2021" name="G3 (Bethesda)">
        <title>Genome and transcriptome analysis of the beet armyworm Spodoptera exigua reveals targets for pest control. .</title>
        <authorList>
            <person name="Simon S."/>
            <person name="Breeschoten T."/>
            <person name="Jansen H.J."/>
            <person name="Dirks R.P."/>
            <person name="Schranz M.E."/>
            <person name="Ros V.I.D."/>
        </authorList>
    </citation>
    <scope>NUCLEOTIDE SEQUENCE</scope>
    <source>
        <strain evidence="5">TB_SE_WUR_2020</strain>
    </source>
</reference>
<dbReference type="InterPro" id="IPR002635">
    <property type="entry name" value="Chorion"/>
</dbReference>